<dbReference type="PANTHER" id="PTHR30087">
    <property type="entry name" value="INNER MEMBRANE PROTEIN"/>
    <property type="match status" value="1"/>
</dbReference>
<dbReference type="PANTHER" id="PTHR30087:SF1">
    <property type="entry name" value="HYPOTHETICAL CYTOSOLIC PROTEIN"/>
    <property type="match status" value="1"/>
</dbReference>
<name>A0ABT3T683_9GAMM</name>
<dbReference type="Proteomes" id="UP001143304">
    <property type="component" value="Unassembled WGS sequence"/>
</dbReference>
<dbReference type="Pfam" id="PF04463">
    <property type="entry name" value="2-thiour_desulf"/>
    <property type="match status" value="1"/>
</dbReference>
<gene>
    <name evidence="1" type="ORF">EYC82_10525</name>
</gene>
<reference evidence="1" key="1">
    <citation type="submission" date="2019-02" db="EMBL/GenBank/DDBJ databases">
        <authorList>
            <person name="Li S.-H."/>
        </authorList>
    </citation>
    <scope>NUCLEOTIDE SEQUENCE</scope>
    <source>
        <strain evidence="1">IMCC11814</strain>
    </source>
</reference>
<proteinExistence type="predicted"/>
<protein>
    <submittedName>
        <fullName evidence="1">DUF523 domain-containing protein</fullName>
    </submittedName>
</protein>
<evidence type="ECO:0000313" key="2">
    <source>
        <dbReference type="Proteomes" id="UP001143304"/>
    </source>
</evidence>
<dbReference type="InterPro" id="IPR007553">
    <property type="entry name" value="2-thiour_desulf"/>
</dbReference>
<comment type="caution">
    <text evidence="1">The sequence shown here is derived from an EMBL/GenBank/DDBJ whole genome shotgun (WGS) entry which is preliminary data.</text>
</comment>
<dbReference type="EMBL" id="SHNO01000001">
    <property type="protein sequence ID" value="MCX2977787.1"/>
    <property type="molecule type" value="Genomic_DNA"/>
</dbReference>
<dbReference type="RefSeq" id="WP_279249494.1">
    <property type="nucleotide sequence ID" value="NZ_SHNO01000001.1"/>
</dbReference>
<organism evidence="1 2">
    <name type="scientific">Candidatus Marimicrobium litorale</name>
    <dbReference type="NCBI Taxonomy" id="2518991"/>
    <lineage>
        <taxon>Bacteria</taxon>
        <taxon>Pseudomonadati</taxon>
        <taxon>Pseudomonadota</taxon>
        <taxon>Gammaproteobacteria</taxon>
        <taxon>Cellvibrionales</taxon>
        <taxon>Halieaceae</taxon>
        <taxon>Marimicrobium</taxon>
    </lineage>
</organism>
<keyword evidence="2" id="KW-1185">Reference proteome</keyword>
<evidence type="ECO:0000313" key="1">
    <source>
        <dbReference type="EMBL" id="MCX2977787.1"/>
    </source>
</evidence>
<sequence>MQESQPDSNATARPQLGLGACLAGQSVRYDGESNSANTHVLKILAQFEHRTFCPEVGIGMGVPRPPIHLVGETGAVQALDVAGHQHDYTMALTRFAQDVLDSAPMLCAYILVTGSPSCGNQGVKRFSAAGEHIASDQQGMFARALGEYDPLLPCADDEQLTQRTIREAFVIRAMAYHHWKLLLQRGLTQERLRDFYCQHRYSVKTEDQDSHRVLQQIIDSSEAPISRETTGRHFISTLMGALPRIHDLPK</sequence>
<accession>A0ABT3T683</accession>